<accession>A0A6J4UR56</accession>
<dbReference type="SUPFAM" id="SSF51905">
    <property type="entry name" value="FAD/NAD(P)-binding domain"/>
    <property type="match status" value="1"/>
</dbReference>
<dbReference type="PANTHER" id="PTHR42685">
    <property type="entry name" value="GERANYLGERANYL DIPHOSPHATE REDUCTASE"/>
    <property type="match status" value="1"/>
</dbReference>
<evidence type="ECO:0000259" key="1">
    <source>
        <dbReference type="Pfam" id="PF01494"/>
    </source>
</evidence>
<reference evidence="2" key="1">
    <citation type="submission" date="2020-02" db="EMBL/GenBank/DDBJ databases">
        <authorList>
            <person name="Meier V. D."/>
        </authorList>
    </citation>
    <scope>NUCLEOTIDE SEQUENCE</scope>
    <source>
        <strain evidence="2">AVDCRST_MAG87</strain>
    </source>
</reference>
<dbReference type="GO" id="GO:0071949">
    <property type="term" value="F:FAD binding"/>
    <property type="evidence" value="ECO:0007669"/>
    <property type="project" value="InterPro"/>
</dbReference>
<feature type="domain" description="FAD-binding" evidence="1">
    <location>
        <begin position="11"/>
        <end position="178"/>
    </location>
</feature>
<dbReference type="InterPro" id="IPR036188">
    <property type="entry name" value="FAD/NAD-bd_sf"/>
</dbReference>
<dbReference type="PRINTS" id="PR00420">
    <property type="entry name" value="RNGMNOXGNASE"/>
</dbReference>
<dbReference type="Pfam" id="PF01494">
    <property type="entry name" value="FAD_binding_3"/>
    <property type="match status" value="1"/>
</dbReference>
<dbReference type="EMBL" id="CADCWJ010000305">
    <property type="protein sequence ID" value="CAA9558150.1"/>
    <property type="molecule type" value="Genomic_DNA"/>
</dbReference>
<organism evidence="2">
    <name type="scientific">uncultured Thermomicrobiales bacterium</name>
    <dbReference type="NCBI Taxonomy" id="1645740"/>
    <lineage>
        <taxon>Bacteria</taxon>
        <taxon>Pseudomonadati</taxon>
        <taxon>Thermomicrobiota</taxon>
        <taxon>Thermomicrobia</taxon>
        <taxon>Thermomicrobiales</taxon>
        <taxon>environmental samples</taxon>
    </lineage>
</organism>
<dbReference type="AlphaFoldDB" id="A0A6J4UR56"/>
<dbReference type="Gene3D" id="3.50.50.60">
    <property type="entry name" value="FAD/NAD(P)-binding domain"/>
    <property type="match status" value="1"/>
</dbReference>
<evidence type="ECO:0000313" key="2">
    <source>
        <dbReference type="EMBL" id="CAA9558150.1"/>
    </source>
</evidence>
<dbReference type="InterPro" id="IPR011777">
    <property type="entry name" value="Geranylgeranyl_Rdtase_fam"/>
</dbReference>
<gene>
    <name evidence="2" type="ORF">AVDCRST_MAG87-1361</name>
</gene>
<dbReference type="InterPro" id="IPR002938">
    <property type="entry name" value="FAD-bd"/>
</dbReference>
<dbReference type="GO" id="GO:0016628">
    <property type="term" value="F:oxidoreductase activity, acting on the CH-CH group of donors, NAD or NADP as acceptor"/>
    <property type="evidence" value="ECO:0007669"/>
    <property type="project" value="InterPro"/>
</dbReference>
<protein>
    <recommendedName>
        <fullName evidence="1">FAD-binding domain-containing protein</fullName>
    </recommendedName>
</protein>
<name>A0A6J4UR56_9BACT</name>
<dbReference type="NCBIfam" id="TIGR02032">
    <property type="entry name" value="GG-red-SF"/>
    <property type="match status" value="1"/>
</dbReference>
<proteinExistence type="predicted"/>
<dbReference type="PANTHER" id="PTHR42685:SF22">
    <property type="entry name" value="CONDITIONED MEDIUM FACTOR RECEPTOR 1"/>
    <property type="match status" value="1"/>
</dbReference>
<dbReference type="InterPro" id="IPR050407">
    <property type="entry name" value="Geranylgeranyl_reductase"/>
</dbReference>
<sequence length="396" mass="41771">MTDHRTQREEAEIIVIGAGPAGSAAAIALARAGRRVLLLDRAAFPRDKPCGDLIGARAMSWARKLGIAEDDLAPYGRLRGALVAADHGELDLSPRTGVGRAVLARSDARVIPRAVFDAAMVRAAERAGAELRRANVRRVSDWDGTGREVAVAAPGGDTTLHARAVVIAGGYGCRLASDAKDERHHGGPPRGIAMRGYFTGVDAPVDRIAFCLNAWVLPGYGWVFPLPDGGANVGVGTLTEGGADEHLRSLYERFVSDPASPAAAWLRNATPVGRPRSWPLDLGPRPRRLIADGLLVAGEAGSLVGPLTGAGIAFALESGARAGEVLANVLPSDDPVADRLTPYARFVSRRCLPWLRGEGVAQRWLGDPNHLQGLVRTVRPLPPTGVLGARLLLHLG</sequence>